<protein>
    <recommendedName>
        <fullName evidence="1">DUF58 domain-containing protein</fullName>
    </recommendedName>
</protein>
<dbReference type="PANTHER" id="PTHR33608:SF6">
    <property type="entry name" value="BLL2464 PROTEIN"/>
    <property type="match status" value="1"/>
</dbReference>
<dbReference type="OrthoDB" id="9776116at2"/>
<dbReference type="PANTHER" id="PTHR33608">
    <property type="entry name" value="BLL2464 PROTEIN"/>
    <property type="match status" value="1"/>
</dbReference>
<proteinExistence type="predicted"/>
<evidence type="ECO:0000259" key="1">
    <source>
        <dbReference type="Pfam" id="PF01882"/>
    </source>
</evidence>
<organism evidence="2 3">
    <name type="scientific">Moheibacter sediminis</name>
    <dbReference type="NCBI Taxonomy" id="1434700"/>
    <lineage>
        <taxon>Bacteria</taxon>
        <taxon>Pseudomonadati</taxon>
        <taxon>Bacteroidota</taxon>
        <taxon>Flavobacteriia</taxon>
        <taxon>Flavobacteriales</taxon>
        <taxon>Weeksellaceae</taxon>
        <taxon>Moheibacter</taxon>
    </lineage>
</organism>
<dbReference type="RefSeq" id="WP_084015285.1">
    <property type="nucleotide sequence ID" value="NZ_FWXS01000001.1"/>
</dbReference>
<accession>A0A1W1Y7R9</accession>
<dbReference type="EMBL" id="FWXS01000001">
    <property type="protein sequence ID" value="SMC32250.1"/>
    <property type="molecule type" value="Genomic_DNA"/>
</dbReference>
<gene>
    <name evidence="2" type="ORF">SAMN06296427_10165</name>
</gene>
<dbReference type="Gene3D" id="3.40.50.410">
    <property type="entry name" value="von Willebrand factor, type A domain"/>
    <property type="match status" value="1"/>
</dbReference>
<dbReference type="SUPFAM" id="SSF53300">
    <property type="entry name" value="vWA-like"/>
    <property type="match status" value="1"/>
</dbReference>
<reference evidence="2 3" key="1">
    <citation type="submission" date="2017-04" db="EMBL/GenBank/DDBJ databases">
        <authorList>
            <person name="Afonso C.L."/>
            <person name="Miller P.J."/>
            <person name="Scott M.A."/>
            <person name="Spackman E."/>
            <person name="Goraichik I."/>
            <person name="Dimitrov K.M."/>
            <person name="Suarez D.L."/>
            <person name="Swayne D.E."/>
        </authorList>
    </citation>
    <scope>NUCLEOTIDE SEQUENCE [LARGE SCALE GENOMIC DNA]</scope>
    <source>
        <strain evidence="2 3">CGMCC 1.12708</strain>
    </source>
</reference>
<dbReference type="InterPro" id="IPR036465">
    <property type="entry name" value="vWFA_dom_sf"/>
</dbReference>
<feature type="domain" description="DUF58" evidence="1">
    <location>
        <begin position="42"/>
        <end position="250"/>
    </location>
</feature>
<dbReference type="AlphaFoldDB" id="A0A1W1Y7R9"/>
<dbReference type="Proteomes" id="UP000192393">
    <property type="component" value="Unassembled WGS sequence"/>
</dbReference>
<dbReference type="InterPro" id="IPR002881">
    <property type="entry name" value="DUF58"/>
</dbReference>
<name>A0A1W1Y7R9_9FLAO</name>
<dbReference type="STRING" id="1434700.SAMN06296427_10165"/>
<dbReference type="Pfam" id="PF01882">
    <property type="entry name" value="DUF58"/>
    <property type="match status" value="1"/>
</dbReference>
<evidence type="ECO:0000313" key="3">
    <source>
        <dbReference type="Proteomes" id="UP000192393"/>
    </source>
</evidence>
<keyword evidence="3" id="KW-1185">Reference proteome</keyword>
<sequence length="291" mass="33883">MDTKEIIKKVKRIELKSRRKANNLFMGEYHSSFKGRGMIFSEIRPYQYGDDVRNIDWNKTAHFNEPYVKIFEEERELTMILMVDISASENFGTRKQLKSETVAEICATLAFSAITYNDKVGLILFSEEVELFIPPKKGKKHVLRIIRELVNFEPKNKATNFEKALEFLMNSFKRKANVFVLSDFVDAGNYERNLKIAAKKHDITGIRIYDEKETFFPNIGLVTIQDNETGEKRLINTSSPAVRKNYEEFYALAKLNFEKNFNLSGAGNLNIRTDEDYIKPLLNYFKKHSVK</sequence>
<evidence type="ECO:0000313" key="2">
    <source>
        <dbReference type="EMBL" id="SMC32250.1"/>
    </source>
</evidence>